<evidence type="ECO:0000256" key="4">
    <source>
        <dbReference type="RuleBase" id="RU362116"/>
    </source>
</evidence>
<accession>A0A0M2UXE6</accession>
<dbReference type="PANTHER" id="PTHR30435">
    <property type="entry name" value="FLAGELLAR PROTEIN"/>
    <property type="match status" value="1"/>
</dbReference>
<sequence>MIVGLYTGASSMISQGDYQAVIARNLANINTVGYKKNVAVFQSYISQSSDKDMATASHGVGSSLGTIATDFSQGTLEYTGNDLDISIKGEGFFVVKADTGISYTRKGQFMLSRDMRIITPEGLPLLGHEGEIQIPQNTKSITVKEDGGISADGKEIGKIKIAAVSDLTALEPIGGCAYKLSDKVPQPKDSTDFKIAQRYLERSNVNAIDEMVNMISNMRGYQVGHKVTDSIDETLKKLIKLVS</sequence>
<dbReference type="GO" id="GO:0071978">
    <property type="term" value="P:bacterial-type flagellum-dependent swarming motility"/>
    <property type="evidence" value="ECO:0007669"/>
    <property type="project" value="TreeGrafter"/>
</dbReference>
<dbReference type="GO" id="GO:0030694">
    <property type="term" value="C:bacterial-type flagellum basal body, rod"/>
    <property type="evidence" value="ECO:0007669"/>
    <property type="project" value="InterPro"/>
</dbReference>
<comment type="similarity">
    <text evidence="2 4">Belongs to the flagella basal body rod proteins family.</text>
</comment>
<dbReference type="Pfam" id="PF00460">
    <property type="entry name" value="Flg_bb_rod"/>
    <property type="match status" value="1"/>
</dbReference>
<reference evidence="8 9" key="1">
    <citation type="journal article" date="2013" name="BMC Microbiol.">
        <title>Identification of the type II cytochrome c maturation pathway in anammox bacteria by comparative genomics.</title>
        <authorList>
            <person name="Ferousi C."/>
            <person name="Speth D.R."/>
            <person name="Reimann J."/>
            <person name="Op den Camp H.J."/>
            <person name="Allen J.W."/>
            <person name="Keltjens J.T."/>
            <person name="Jetten M.S."/>
        </authorList>
    </citation>
    <scope>NUCLEOTIDE SEQUENCE [LARGE SCALE GENOMIC DNA]</scope>
    <source>
        <strain evidence="8">RU1</strain>
    </source>
</reference>
<feature type="domain" description="Flagellar hook protein FlgE/F/G-like D1" evidence="7">
    <location>
        <begin position="87"/>
        <end position="151"/>
    </location>
</feature>
<feature type="domain" description="Flagellar basal body rod protein N-terminal" evidence="5">
    <location>
        <begin position="5"/>
        <end position="35"/>
    </location>
</feature>
<evidence type="ECO:0000256" key="3">
    <source>
        <dbReference type="ARBA" id="ARBA00023143"/>
    </source>
</evidence>
<keyword evidence="8" id="KW-0282">Flagellum</keyword>
<keyword evidence="9" id="KW-1185">Reference proteome</keyword>
<dbReference type="InterPro" id="IPR037925">
    <property type="entry name" value="FlgE/F/G-like"/>
</dbReference>
<keyword evidence="8" id="KW-0969">Cilium</keyword>
<dbReference type="Pfam" id="PF22692">
    <property type="entry name" value="LlgE_F_G_D1"/>
    <property type="match status" value="1"/>
</dbReference>
<comment type="caution">
    <text evidence="8">The sequence shown here is derived from an EMBL/GenBank/DDBJ whole genome shotgun (WGS) entry which is preliminary data.</text>
</comment>
<evidence type="ECO:0000256" key="1">
    <source>
        <dbReference type="ARBA" id="ARBA00004117"/>
    </source>
</evidence>
<keyword evidence="8" id="KW-0966">Cell projection</keyword>
<dbReference type="NCBIfam" id="TIGR03506">
    <property type="entry name" value="FlgEFG_subfam"/>
    <property type="match status" value="1"/>
</dbReference>
<dbReference type="Proteomes" id="UP000034954">
    <property type="component" value="Unassembled WGS sequence"/>
</dbReference>
<dbReference type="InterPro" id="IPR053967">
    <property type="entry name" value="LlgE_F_G-like_D1"/>
</dbReference>
<protein>
    <submittedName>
        <fullName evidence="8">Flagellar hook protein</fullName>
    </submittedName>
</protein>
<evidence type="ECO:0000313" key="9">
    <source>
        <dbReference type="Proteomes" id="UP000034954"/>
    </source>
</evidence>
<dbReference type="InterPro" id="IPR012836">
    <property type="entry name" value="FlgF"/>
</dbReference>
<dbReference type="InterPro" id="IPR020013">
    <property type="entry name" value="Flagellar_FlgE/F/G"/>
</dbReference>
<proteinExistence type="inferred from homology"/>
<dbReference type="Pfam" id="PF06429">
    <property type="entry name" value="Flg_bbr_C"/>
    <property type="match status" value="1"/>
</dbReference>
<dbReference type="NCBIfam" id="TIGR02490">
    <property type="entry name" value="flgF"/>
    <property type="match status" value="1"/>
</dbReference>
<dbReference type="InterPro" id="IPR010930">
    <property type="entry name" value="Flg_bb/hook_C_dom"/>
</dbReference>
<evidence type="ECO:0000259" key="6">
    <source>
        <dbReference type="Pfam" id="PF06429"/>
    </source>
</evidence>
<evidence type="ECO:0000256" key="2">
    <source>
        <dbReference type="ARBA" id="ARBA00009677"/>
    </source>
</evidence>
<dbReference type="AlphaFoldDB" id="A0A0M2UXE6"/>
<name>A0A0M2UXE6_9BACT</name>
<dbReference type="InterPro" id="IPR001444">
    <property type="entry name" value="Flag_bb_rod_N"/>
</dbReference>
<dbReference type="PANTHER" id="PTHR30435:SF19">
    <property type="entry name" value="FLAGELLAR BASAL-BODY ROD PROTEIN FLGG"/>
    <property type="match status" value="1"/>
</dbReference>
<evidence type="ECO:0000259" key="5">
    <source>
        <dbReference type="Pfam" id="PF00460"/>
    </source>
</evidence>
<organism evidence="8 9">
    <name type="scientific">Candidatus Brocadia fulgida</name>
    <dbReference type="NCBI Taxonomy" id="380242"/>
    <lineage>
        <taxon>Bacteria</taxon>
        <taxon>Pseudomonadati</taxon>
        <taxon>Planctomycetota</taxon>
        <taxon>Candidatus Brocadiia</taxon>
        <taxon>Candidatus Brocadiales</taxon>
        <taxon>Candidatus Brocadiaceae</taxon>
        <taxon>Candidatus Brocadia</taxon>
    </lineage>
</organism>
<dbReference type="PATRIC" id="fig|380242.3.peg.2648"/>
<dbReference type="EMBL" id="LAQJ01000213">
    <property type="protein sequence ID" value="KKO19139.1"/>
    <property type="molecule type" value="Genomic_DNA"/>
</dbReference>
<dbReference type="SUPFAM" id="SSF117143">
    <property type="entry name" value="Flagellar hook protein flgE"/>
    <property type="match status" value="1"/>
</dbReference>
<comment type="subcellular location">
    <subcellularLocation>
        <location evidence="1 4">Bacterial flagellum basal body</location>
    </subcellularLocation>
</comment>
<evidence type="ECO:0000259" key="7">
    <source>
        <dbReference type="Pfam" id="PF22692"/>
    </source>
</evidence>
<keyword evidence="3 4" id="KW-0975">Bacterial flagellum</keyword>
<gene>
    <name evidence="8" type="primary">flgE_2</name>
    <name evidence="8" type="ORF">BROFUL_02122</name>
</gene>
<feature type="domain" description="Flagellar basal-body/hook protein C-terminal" evidence="6">
    <location>
        <begin position="196"/>
        <end position="241"/>
    </location>
</feature>
<evidence type="ECO:0000313" key="8">
    <source>
        <dbReference type="EMBL" id="KKO19139.1"/>
    </source>
</evidence>